<keyword evidence="3" id="KW-1185">Reference proteome</keyword>
<feature type="compositionally biased region" description="Basic and acidic residues" evidence="1">
    <location>
        <begin position="1"/>
        <end position="15"/>
    </location>
</feature>
<reference evidence="2" key="1">
    <citation type="submission" date="2022-02" db="EMBL/GenBank/DDBJ databases">
        <authorList>
            <person name="Lee M."/>
            <person name="Kim S.-J."/>
            <person name="Jung M.-Y."/>
        </authorList>
    </citation>
    <scope>NUCLEOTIDE SEQUENCE</scope>
    <source>
        <strain evidence="2">JHP9</strain>
    </source>
</reference>
<evidence type="ECO:0000313" key="2">
    <source>
        <dbReference type="EMBL" id="MCL6424371.1"/>
    </source>
</evidence>
<gene>
    <name evidence="2" type="ORF">Bequi_13455</name>
</gene>
<feature type="region of interest" description="Disordered" evidence="1">
    <location>
        <begin position="1"/>
        <end position="25"/>
    </location>
</feature>
<dbReference type="RefSeq" id="WP_249738451.1">
    <property type="nucleotide sequence ID" value="NZ_JAKNCJ010000012.1"/>
</dbReference>
<comment type="caution">
    <text evidence="2">The sequence shown here is derived from an EMBL/GenBank/DDBJ whole genome shotgun (WGS) entry which is preliminary data.</text>
</comment>
<feature type="compositionally biased region" description="Basic and acidic residues" evidence="1">
    <location>
        <begin position="84"/>
        <end position="97"/>
    </location>
</feature>
<protein>
    <submittedName>
        <fullName evidence="2">Uncharacterized protein</fullName>
    </submittedName>
</protein>
<evidence type="ECO:0000313" key="3">
    <source>
        <dbReference type="Proteomes" id="UP001203761"/>
    </source>
</evidence>
<name>A0ABT0R3B1_9MICO</name>
<dbReference type="Proteomes" id="UP001203761">
    <property type="component" value="Unassembled WGS sequence"/>
</dbReference>
<feature type="region of interest" description="Disordered" evidence="1">
    <location>
        <begin position="84"/>
        <end position="112"/>
    </location>
</feature>
<sequence length="112" mass="12141">MAYDDYEPRGAHDLEYADDIPSSDERMIGGVSHARVLTGRTEGTHWTPAEASWGCTCGVHLGSEDYMGYSGQTFEEHILELEDAEHAGAEPEDRSAPELEPVSPALTPVHAG</sequence>
<evidence type="ECO:0000256" key="1">
    <source>
        <dbReference type="SAM" id="MobiDB-lite"/>
    </source>
</evidence>
<accession>A0ABT0R3B1</accession>
<proteinExistence type="predicted"/>
<dbReference type="EMBL" id="JAKNCJ010000012">
    <property type="protein sequence ID" value="MCL6424371.1"/>
    <property type="molecule type" value="Genomic_DNA"/>
</dbReference>
<organism evidence="2 3">
    <name type="scientific">Brachybacterium equifaecis</name>
    <dbReference type="NCBI Taxonomy" id="2910770"/>
    <lineage>
        <taxon>Bacteria</taxon>
        <taxon>Bacillati</taxon>
        <taxon>Actinomycetota</taxon>
        <taxon>Actinomycetes</taxon>
        <taxon>Micrococcales</taxon>
        <taxon>Dermabacteraceae</taxon>
        <taxon>Brachybacterium</taxon>
    </lineage>
</organism>